<reference evidence="2 3" key="1">
    <citation type="journal article" date="2019" name="Int. J. Syst. Evol. Microbiol.">
        <title>The Global Catalogue of Microorganisms (GCM) 10K type strain sequencing project: providing services to taxonomists for standard genome sequencing and annotation.</title>
        <authorList>
            <consortium name="The Broad Institute Genomics Platform"/>
            <consortium name="The Broad Institute Genome Sequencing Center for Infectious Disease"/>
            <person name="Wu L."/>
            <person name="Ma J."/>
        </authorList>
    </citation>
    <scope>NUCLEOTIDE SEQUENCE [LARGE SCALE GENOMIC DNA]</scope>
    <source>
        <strain evidence="2 3">JCM 14560</strain>
    </source>
</reference>
<feature type="compositionally biased region" description="Basic and acidic residues" evidence="1">
    <location>
        <begin position="1"/>
        <end position="13"/>
    </location>
</feature>
<dbReference type="Proteomes" id="UP001422759">
    <property type="component" value="Unassembled WGS sequence"/>
</dbReference>
<evidence type="ECO:0000313" key="2">
    <source>
        <dbReference type="EMBL" id="GAA2145976.1"/>
    </source>
</evidence>
<dbReference type="RefSeq" id="WP_344465988.1">
    <property type="nucleotide sequence ID" value="NZ_BAAANT010000018.1"/>
</dbReference>
<gene>
    <name evidence="2" type="ORF">GCM10009760_35230</name>
</gene>
<dbReference type="EMBL" id="BAAANT010000018">
    <property type="protein sequence ID" value="GAA2145976.1"/>
    <property type="molecule type" value="Genomic_DNA"/>
</dbReference>
<feature type="region of interest" description="Disordered" evidence="1">
    <location>
        <begin position="1"/>
        <end position="29"/>
    </location>
</feature>
<evidence type="ECO:0000313" key="3">
    <source>
        <dbReference type="Proteomes" id="UP001422759"/>
    </source>
</evidence>
<name>A0ABN2ZQN2_9ACTN</name>
<comment type="caution">
    <text evidence="2">The sequence shown here is derived from an EMBL/GenBank/DDBJ whole genome shotgun (WGS) entry which is preliminary data.</text>
</comment>
<proteinExistence type="predicted"/>
<protein>
    <submittedName>
        <fullName evidence="2">Uncharacterized protein</fullName>
    </submittedName>
</protein>
<feature type="compositionally biased region" description="Pro residues" evidence="1">
    <location>
        <begin position="14"/>
        <end position="27"/>
    </location>
</feature>
<organism evidence="2 3">
    <name type="scientific">Kitasatospora kazusensis</name>
    <dbReference type="NCBI Taxonomy" id="407974"/>
    <lineage>
        <taxon>Bacteria</taxon>
        <taxon>Bacillati</taxon>
        <taxon>Actinomycetota</taxon>
        <taxon>Actinomycetes</taxon>
        <taxon>Kitasatosporales</taxon>
        <taxon>Streptomycetaceae</taxon>
        <taxon>Kitasatospora</taxon>
    </lineage>
</organism>
<evidence type="ECO:0000256" key="1">
    <source>
        <dbReference type="SAM" id="MobiDB-lite"/>
    </source>
</evidence>
<accession>A0ABN2ZQN2</accession>
<keyword evidence="3" id="KW-1185">Reference proteome</keyword>
<sequence length="87" mass="9363">MTSAEPRDGREPEPGPAAGPVPVPDGPVRPRRIRLPGFVGDEDVGLGDALKRVTYTMGFRRPCGGCERRAAMLNRRVVLSGGTGRRH</sequence>